<accession>A0A0F9C1U4</accession>
<dbReference type="AlphaFoldDB" id="A0A0F9C1U4"/>
<sequence length="110" mass="12925">MTQYKLKYELICKGDDGQIYGNNHILRFSEVNDDIALEKMEKFFIAREEAMPEVFGLLRIGFVELGSRVSEGGINSHGEYHMELYNVIYEWKRPYGLNINITTCRVFYFP</sequence>
<gene>
    <name evidence="1" type="ORF">LCGC14_2720960</name>
</gene>
<evidence type="ECO:0000313" key="1">
    <source>
        <dbReference type="EMBL" id="KKK90641.1"/>
    </source>
</evidence>
<reference evidence="1" key="1">
    <citation type="journal article" date="2015" name="Nature">
        <title>Complex archaea that bridge the gap between prokaryotes and eukaryotes.</title>
        <authorList>
            <person name="Spang A."/>
            <person name="Saw J.H."/>
            <person name="Jorgensen S.L."/>
            <person name="Zaremba-Niedzwiedzka K."/>
            <person name="Martijn J."/>
            <person name="Lind A.E."/>
            <person name="van Eijk R."/>
            <person name="Schleper C."/>
            <person name="Guy L."/>
            <person name="Ettema T.J."/>
        </authorList>
    </citation>
    <scope>NUCLEOTIDE SEQUENCE</scope>
</reference>
<dbReference type="EMBL" id="LAZR01049005">
    <property type="protein sequence ID" value="KKK90641.1"/>
    <property type="molecule type" value="Genomic_DNA"/>
</dbReference>
<comment type="caution">
    <text evidence="1">The sequence shown here is derived from an EMBL/GenBank/DDBJ whole genome shotgun (WGS) entry which is preliminary data.</text>
</comment>
<organism evidence="1">
    <name type="scientific">marine sediment metagenome</name>
    <dbReference type="NCBI Taxonomy" id="412755"/>
    <lineage>
        <taxon>unclassified sequences</taxon>
        <taxon>metagenomes</taxon>
        <taxon>ecological metagenomes</taxon>
    </lineage>
</organism>
<proteinExistence type="predicted"/>
<protein>
    <submittedName>
        <fullName evidence="1">Uncharacterized protein</fullName>
    </submittedName>
</protein>
<name>A0A0F9C1U4_9ZZZZ</name>